<evidence type="ECO:0000313" key="7">
    <source>
        <dbReference type="Proteomes" id="UP000007798"/>
    </source>
</evidence>
<gene>
    <name evidence="6" type="primary">Dwil\GK24947</name>
    <name evidence="6" type="ORF">Dwil_GK24947</name>
</gene>
<sequence>MRTGKDWNYFNVQHYDHSHLMDIPNGMNNFEYVDYQARCEQGGEPVCATNGRQEFYFENECKLESHNMKSLFQHGTVLERTDLERCSPNCETIKCPTVYQPVCAAPSEAAADAVHATTTNGVTFGNLCEVRKHECVSQRAMRIVNQGVCRELKLKRRNRKNRNKNRKANRVQPHIVSEQNSSSNVHFLITTRADRMKAAINSSTTSANTTSASTTVASTTRTSPTMTTSTSFTQYTTKSPMRFREFQYSAAPHVSVSQAENPYNIYNIPDVGKDYENIMDNELSVYVPEVGYVTDSPPSTTTLATTTTTATITTTP</sequence>
<dbReference type="Pfam" id="PF07648">
    <property type="entry name" value="Kazal_2"/>
    <property type="match status" value="2"/>
</dbReference>
<dbReference type="Proteomes" id="UP000007798">
    <property type="component" value="Unassembled WGS sequence"/>
</dbReference>
<dbReference type="PANTHER" id="PTHR10913">
    <property type="entry name" value="FOLLISTATIN-RELATED"/>
    <property type="match status" value="1"/>
</dbReference>
<dbReference type="InterPro" id="IPR050653">
    <property type="entry name" value="Prot_Inhib_GrowthFact_Antg"/>
</dbReference>
<keyword evidence="7" id="KW-1185">Reference proteome</keyword>
<evidence type="ECO:0000259" key="5">
    <source>
        <dbReference type="PROSITE" id="PS51465"/>
    </source>
</evidence>
<evidence type="ECO:0000313" key="6">
    <source>
        <dbReference type="EMBL" id="EDW82809.2"/>
    </source>
</evidence>
<feature type="non-terminal residue" evidence="6">
    <location>
        <position position="316"/>
    </location>
</feature>
<keyword evidence="3" id="KW-1015">Disulfide bond</keyword>
<feature type="domain" description="Kazal-like" evidence="5">
    <location>
        <begin position="80"/>
        <end position="151"/>
    </location>
</feature>
<evidence type="ECO:0000256" key="1">
    <source>
        <dbReference type="ARBA" id="ARBA00022690"/>
    </source>
</evidence>
<dbReference type="FunCoup" id="B4NDA0">
    <property type="interactions" value="14"/>
</dbReference>
<dbReference type="PROSITE" id="PS51465">
    <property type="entry name" value="KAZAL_2"/>
    <property type="match status" value="1"/>
</dbReference>
<feature type="region of interest" description="Disordered" evidence="4">
    <location>
        <begin position="202"/>
        <end position="231"/>
    </location>
</feature>
<protein>
    <recommendedName>
        <fullName evidence="5">Kazal-like domain-containing protein</fullName>
    </recommendedName>
</protein>
<proteinExistence type="predicted"/>
<keyword evidence="1" id="KW-0646">Protease inhibitor</keyword>
<dbReference type="GO" id="GO:0005576">
    <property type="term" value="C:extracellular region"/>
    <property type="evidence" value="ECO:0007669"/>
    <property type="project" value="TreeGrafter"/>
</dbReference>
<dbReference type="EMBL" id="CH964239">
    <property type="protein sequence ID" value="EDW82809.2"/>
    <property type="molecule type" value="Genomic_DNA"/>
</dbReference>
<dbReference type="Gene3D" id="3.30.60.30">
    <property type="match status" value="2"/>
</dbReference>
<name>B4NDA0_DROWI</name>
<dbReference type="InterPro" id="IPR036058">
    <property type="entry name" value="Kazal_dom_sf"/>
</dbReference>
<dbReference type="GO" id="GO:0030154">
    <property type="term" value="P:cell differentiation"/>
    <property type="evidence" value="ECO:0007669"/>
    <property type="project" value="TreeGrafter"/>
</dbReference>
<evidence type="ECO:0000256" key="4">
    <source>
        <dbReference type="SAM" id="MobiDB-lite"/>
    </source>
</evidence>
<dbReference type="InterPro" id="IPR002350">
    <property type="entry name" value="Kazal_dom"/>
</dbReference>
<accession>B4NDA0</accession>
<dbReference type="SMART" id="SM00280">
    <property type="entry name" value="KAZAL"/>
    <property type="match status" value="1"/>
</dbReference>
<dbReference type="KEGG" id="dwi:6648612"/>
<organism evidence="6 7">
    <name type="scientific">Drosophila willistoni</name>
    <name type="common">Fruit fly</name>
    <dbReference type="NCBI Taxonomy" id="7260"/>
    <lineage>
        <taxon>Eukaryota</taxon>
        <taxon>Metazoa</taxon>
        <taxon>Ecdysozoa</taxon>
        <taxon>Arthropoda</taxon>
        <taxon>Hexapoda</taxon>
        <taxon>Insecta</taxon>
        <taxon>Pterygota</taxon>
        <taxon>Neoptera</taxon>
        <taxon>Endopterygota</taxon>
        <taxon>Diptera</taxon>
        <taxon>Brachycera</taxon>
        <taxon>Muscomorpha</taxon>
        <taxon>Ephydroidea</taxon>
        <taxon>Drosophilidae</taxon>
        <taxon>Drosophila</taxon>
        <taxon>Sophophora</taxon>
    </lineage>
</organism>
<dbReference type="InParanoid" id="B4NDA0"/>
<dbReference type="eggNOG" id="KOG3649">
    <property type="taxonomic scope" value="Eukaryota"/>
</dbReference>
<dbReference type="HOGENOM" id="CLU_533493_0_0_1"/>
<dbReference type="PANTHER" id="PTHR10913:SF45">
    <property type="entry name" value="FOLLISTATIN, ISOFORM A-RELATED"/>
    <property type="match status" value="1"/>
</dbReference>
<dbReference type="AlphaFoldDB" id="B4NDA0"/>
<dbReference type="SUPFAM" id="SSF100895">
    <property type="entry name" value="Kazal-type serine protease inhibitors"/>
    <property type="match status" value="1"/>
</dbReference>
<evidence type="ECO:0000256" key="3">
    <source>
        <dbReference type="ARBA" id="ARBA00023157"/>
    </source>
</evidence>
<dbReference type="OrthoDB" id="8070208at2759"/>
<dbReference type="CDD" id="cd00104">
    <property type="entry name" value="KAZAL_FS"/>
    <property type="match status" value="1"/>
</dbReference>
<keyword evidence="2" id="KW-0722">Serine protease inhibitor</keyword>
<dbReference type="STRING" id="7260.B4NDA0"/>
<evidence type="ECO:0000256" key="2">
    <source>
        <dbReference type="ARBA" id="ARBA00022900"/>
    </source>
</evidence>
<reference evidence="6 7" key="1">
    <citation type="journal article" date="2007" name="Nature">
        <title>Evolution of genes and genomes on the Drosophila phylogeny.</title>
        <authorList>
            <consortium name="Drosophila 12 Genomes Consortium"/>
            <person name="Clark A.G."/>
            <person name="Eisen M.B."/>
            <person name="Smith D.R."/>
            <person name="Bergman C.M."/>
            <person name="Oliver B."/>
            <person name="Markow T.A."/>
            <person name="Kaufman T.C."/>
            <person name="Kellis M."/>
            <person name="Gelbart W."/>
            <person name="Iyer V.N."/>
            <person name="Pollard D.A."/>
            <person name="Sackton T.B."/>
            <person name="Larracuente A.M."/>
            <person name="Singh N.D."/>
            <person name="Abad J.P."/>
            <person name="Abt D.N."/>
            <person name="Adryan B."/>
            <person name="Aguade M."/>
            <person name="Akashi H."/>
            <person name="Anderson W.W."/>
            <person name="Aquadro C.F."/>
            <person name="Ardell D.H."/>
            <person name="Arguello R."/>
            <person name="Artieri C.G."/>
            <person name="Barbash D.A."/>
            <person name="Barker D."/>
            <person name="Barsanti P."/>
            <person name="Batterham P."/>
            <person name="Batzoglou S."/>
            <person name="Begun D."/>
            <person name="Bhutkar A."/>
            <person name="Blanco E."/>
            <person name="Bosak S.A."/>
            <person name="Bradley R.K."/>
            <person name="Brand A.D."/>
            <person name="Brent M.R."/>
            <person name="Brooks A.N."/>
            <person name="Brown R.H."/>
            <person name="Butlin R.K."/>
            <person name="Caggese C."/>
            <person name="Calvi B.R."/>
            <person name="Bernardo de Carvalho A."/>
            <person name="Caspi A."/>
            <person name="Castrezana S."/>
            <person name="Celniker S.E."/>
            <person name="Chang J.L."/>
            <person name="Chapple C."/>
            <person name="Chatterji S."/>
            <person name="Chinwalla A."/>
            <person name="Civetta A."/>
            <person name="Clifton S.W."/>
            <person name="Comeron J.M."/>
            <person name="Costello J.C."/>
            <person name="Coyne J.A."/>
            <person name="Daub J."/>
            <person name="David R.G."/>
            <person name="Delcher A.L."/>
            <person name="Delehaunty K."/>
            <person name="Do C.B."/>
            <person name="Ebling H."/>
            <person name="Edwards K."/>
            <person name="Eickbush T."/>
            <person name="Evans J.D."/>
            <person name="Filipski A."/>
            <person name="Findeiss S."/>
            <person name="Freyhult E."/>
            <person name="Fulton L."/>
            <person name="Fulton R."/>
            <person name="Garcia A.C."/>
            <person name="Gardiner A."/>
            <person name="Garfield D.A."/>
            <person name="Garvin B.E."/>
            <person name="Gibson G."/>
            <person name="Gilbert D."/>
            <person name="Gnerre S."/>
            <person name="Godfrey J."/>
            <person name="Good R."/>
            <person name="Gotea V."/>
            <person name="Gravely B."/>
            <person name="Greenberg A.J."/>
            <person name="Griffiths-Jones S."/>
            <person name="Gross S."/>
            <person name="Guigo R."/>
            <person name="Gustafson E.A."/>
            <person name="Haerty W."/>
            <person name="Hahn M.W."/>
            <person name="Halligan D.L."/>
            <person name="Halpern A.L."/>
            <person name="Halter G.M."/>
            <person name="Han M.V."/>
            <person name="Heger A."/>
            <person name="Hillier L."/>
            <person name="Hinrichs A.S."/>
            <person name="Holmes I."/>
            <person name="Hoskins R.A."/>
            <person name="Hubisz M.J."/>
            <person name="Hultmark D."/>
            <person name="Huntley M.A."/>
            <person name="Jaffe D.B."/>
            <person name="Jagadeeshan S."/>
            <person name="Jeck W.R."/>
            <person name="Johnson J."/>
            <person name="Jones C.D."/>
            <person name="Jordan W.C."/>
            <person name="Karpen G.H."/>
            <person name="Kataoka E."/>
            <person name="Keightley P.D."/>
            <person name="Kheradpour P."/>
            <person name="Kirkness E.F."/>
            <person name="Koerich L.B."/>
            <person name="Kristiansen K."/>
            <person name="Kudrna D."/>
            <person name="Kulathinal R.J."/>
            <person name="Kumar S."/>
            <person name="Kwok R."/>
            <person name="Lander E."/>
            <person name="Langley C.H."/>
            <person name="Lapoint R."/>
            <person name="Lazzaro B.P."/>
            <person name="Lee S.J."/>
            <person name="Levesque L."/>
            <person name="Li R."/>
            <person name="Lin C.F."/>
            <person name="Lin M.F."/>
            <person name="Lindblad-Toh K."/>
            <person name="Llopart A."/>
            <person name="Long M."/>
            <person name="Low L."/>
            <person name="Lozovsky E."/>
            <person name="Lu J."/>
            <person name="Luo M."/>
            <person name="Machado C.A."/>
            <person name="Makalowski W."/>
            <person name="Marzo M."/>
            <person name="Matsuda M."/>
            <person name="Matzkin L."/>
            <person name="McAllister B."/>
            <person name="McBride C.S."/>
            <person name="McKernan B."/>
            <person name="McKernan K."/>
            <person name="Mendez-Lago M."/>
            <person name="Minx P."/>
            <person name="Mollenhauer M.U."/>
            <person name="Montooth K."/>
            <person name="Mount S.M."/>
            <person name="Mu X."/>
            <person name="Myers E."/>
            <person name="Negre B."/>
            <person name="Newfeld S."/>
            <person name="Nielsen R."/>
            <person name="Noor M.A."/>
            <person name="O'Grady P."/>
            <person name="Pachter L."/>
            <person name="Papaceit M."/>
            <person name="Parisi M.J."/>
            <person name="Parisi M."/>
            <person name="Parts L."/>
            <person name="Pedersen J.S."/>
            <person name="Pesole G."/>
            <person name="Phillippy A.M."/>
            <person name="Ponting C.P."/>
            <person name="Pop M."/>
            <person name="Porcelli D."/>
            <person name="Powell J.R."/>
            <person name="Prohaska S."/>
            <person name="Pruitt K."/>
            <person name="Puig M."/>
            <person name="Quesneville H."/>
            <person name="Ram K.R."/>
            <person name="Rand D."/>
            <person name="Rasmussen M.D."/>
            <person name="Reed L.K."/>
            <person name="Reenan R."/>
            <person name="Reily A."/>
            <person name="Remington K.A."/>
            <person name="Rieger T.T."/>
            <person name="Ritchie M.G."/>
            <person name="Robin C."/>
            <person name="Rogers Y.H."/>
            <person name="Rohde C."/>
            <person name="Rozas J."/>
            <person name="Rubenfield M.J."/>
            <person name="Ruiz A."/>
            <person name="Russo S."/>
            <person name="Salzberg S.L."/>
            <person name="Sanchez-Gracia A."/>
            <person name="Saranga D.J."/>
            <person name="Sato H."/>
            <person name="Schaeffer S.W."/>
            <person name="Schatz M.C."/>
            <person name="Schlenke T."/>
            <person name="Schwartz R."/>
            <person name="Segarra C."/>
            <person name="Singh R.S."/>
            <person name="Sirot L."/>
            <person name="Sirota M."/>
            <person name="Sisneros N.B."/>
            <person name="Smith C.D."/>
            <person name="Smith T.F."/>
            <person name="Spieth J."/>
            <person name="Stage D.E."/>
            <person name="Stark A."/>
            <person name="Stephan W."/>
            <person name="Strausberg R.L."/>
            <person name="Strempel S."/>
            <person name="Sturgill D."/>
            <person name="Sutton G."/>
            <person name="Sutton G.G."/>
            <person name="Tao W."/>
            <person name="Teichmann S."/>
            <person name="Tobari Y.N."/>
            <person name="Tomimura Y."/>
            <person name="Tsolas J.M."/>
            <person name="Valente V.L."/>
            <person name="Venter E."/>
            <person name="Venter J.C."/>
            <person name="Vicario S."/>
            <person name="Vieira F.G."/>
            <person name="Vilella A.J."/>
            <person name="Villasante A."/>
            <person name="Walenz B."/>
            <person name="Wang J."/>
            <person name="Wasserman M."/>
            <person name="Watts T."/>
            <person name="Wilson D."/>
            <person name="Wilson R.K."/>
            <person name="Wing R.A."/>
            <person name="Wolfner M.F."/>
            <person name="Wong A."/>
            <person name="Wong G.K."/>
            <person name="Wu C.I."/>
            <person name="Wu G."/>
            <person name="Yamamoto D."/>
            <person name="Yang H.P."/>
            <person name="Yang S.P."/>
            <person name="Yorke J.A."/>
            <person name="Yoshida K."/>
            <person name="Zdobnov E."/>
            <person name="Zhang P."/>
            <person name="Zhang Y."/>
            <person name="Zimin A.V."/>
            <person name="Baldwin J."/>
            <person name="Abdouelleil A."/>
            <person name="Abdulkadir J."/>
            <person name="Abebe A."/>
            <person name="Abera B."/>
            <person name="Abreu J."/>
            <person name="Acer S.C."/>
            <person name="Aftuck L."/>
            <person name="Alexander A."/>
            <person name="An P."/>
            <person name="Anderson E."/>
            <person name="Anderson S."/>
            <person name="Arachi H."/>
            <person name="Azer M."/>
            <person name="Bachantsang P."/>
            <person name="Barry A."/>
            <person name="Bayul T."/>
            <person name="Berlin A."/>
            <person name="Bessette D."/>
            <person name="Bloom T."/>
            <person name="Blye J."/>
            <person name="Boguslavskiy L."/>
            <person name="Bonnet C."/>
            <person name="Boukhgalter B."/>
            <person name="Bourzgui I."/>
            <person name="Brown A."/>
            <person name="Cahill P."/>
            <person name="Channer S."/>
            <person name="Cheshatsang Y."/>
            <person name="Chuda L."/>
            <person name="Citroen M."/>
            <person name="Collymore A."/>
            <person name="Cooke P."/>
            <person name="Costello M."/>
            <person name="D'Aco K."/>
            <person name="Daza R."/>
            <person name="De Haan G."/>
            <person name="DeGray S."/>
            <person name="DeMaso C."/>
            <person name="Dhargay N."/>
            <person name="Dooley K."/>
            <person name="Dooley E."/>
            <person name="Doricent M."/>
            <person name="Dorje P."/>
            <person name="Dorjee K."/>
            <person name="Dupes A."/>
            <person name="Elong R."/>
            <person name="Falk J."/>
            <person name="Farina A."/>
            <person name="Faro S."/>
            <person name="Ferguson D."/>
            <person name="Fisher S."/>
            <person name="Foley C.D."/>
            <person name="Franke A."/>
            <person name="Friedrich D."/>
            <person name="Gadbois L."/>
            <person name="Gearin G."/>
            <person name="Gearin C.R."/>
            <person name="Giannoukos G."/>
            <person name="Goode T."/>
            <person name="Graham J."/>
            <person name="Grandbois E."/>
            <person name="Grewal S."/>
            <person name="Gyaltsen K."/>
            <person name="Hafez N."/>
            <person name="Hagos B."/>
            <person name="Hall J."/>
            <person name="Henson C."/>
            <person name="Hollinger A."/>
            <person name="Honan T."/>
            <person name="Huard M.D."/>
            <person name="Hughes L."/>
            <person name="Hurhula B."/>
            <person name="Husby M.E."/>
            <person name="Kamat A."/>
            <person name="Kanga B."/>
            <person name="Kashin S."/>
            <person name="Khazanovich D."/>
            <person name="Kisner P."/>
            <person name="Lance K."/>
            <person name="Lara M."/>
            <person name="Lee W."/>
            <person name="Lennon N."/>
            <person name="Letendre F."/>
            <person name="LeVine R."/>
            <person name="Lipovsky A."/>
            <person name="Liu X."/>
            <person name="Liu J."/>
            <person name="Liu S."/>
            <person name="Lokyitsang T."/>
            <person name="Lokyitsang Y."/>
            <person name="Lubonja R."/>
            <person name="Lui A."/>
            <person name="MacDonald P."/>
            <person name="Magnisalis V."/>
            <person name="Maru K."/>
            <person name="Matthews C."/>
            <person name="McCusker W."/>
            <person name="McDonough S."/>
            <person name="Mehta T."/>
            <person name="Meldrim J."/>
            <person name="Meneus L."/>
            <person name="Mihai O."/>
            <person name="Mihalev A."/>
            <person name="Mihova T."/>
            <person name="Mittelman R."/>
            <person name="Mlenga V."/>
            <person name="Montmayeur A."/>
            <person name="Mulrain L."/>
            <person name="Navidi A."/>
            <person name="Naylor J."/>
            <person name="Negash T."/>
            <person name="Nguyen T."/>
            <person name="Nguyen N."/>
            <person name="Nicol R."/>
            <person name="Norbu C."/>
            <person name="Norbu N."/>
            <person name="Novod N."/>
            <person name="O'Neill B."/>
            <person name="Osman S."/>
            <person name="Markiewicz E."/>
            <person name="Oyono O.L."/>
            <person name="Patti C."/>
            <person name="Phunkhang P."/>
            <person name="Pierre F."/>
            <person name="Priest M."/>
            <person name="Raghuraman S."/>
            <person name="Rege F."/>
            <person name="Reyes R."/>
            <person name="Rise C."/>
            <person name="Rogov P."/>
            <person name="Ross K."/>
            <person name="Ryan E."/>
            <person name="Settipalli S."/>
            <person name="Shea T."/>
            <person name="Sherpa N."/>
            <person name="Shi L."/>
            <person name="Shih D."/>
            <person name="Sparrow T."/>
            <person name="Spaulding J."/>
            <person name="Stalker J."/>
            <person name="Stange-Thomann N."/>
            <person name="Stavropoulos S."/>
            <person name="Stone C."/>
            <person name="Strader C."/>
            <person name="Tesfaye S."/>
            <person name="Thomson T."/>
            <person name="Thoulutsang Y."/>
            <person name="Thoulutsang D."/>
            <person name="Topham K."/>
            <person name="Topping I."/>
            <person name="Tsamla T."/>
            <person name="Vassiliev H."/>
            <person name="Vo A."/>
            <person name="Wangchuk T."/>
            <person name="Wangdi T."/>
            <person name="Weiand M."/>
            <person name="Wilkinson J."/>
            <person name="Wilson A."/>
            <person name="Yadav S."/>
            <person name="Young G."/>
            <person name="Yu Q."/>
            <person name="Zembek L."/>
            <person name="Zhong D."/>
            <person name="Zimmer A."/>
            <person name="Zwirko Z."/>
            <person name="Jaffe D.B."/>
            <person name="Alvarez P."/>
            <person name="Brockman W."/>
            <person name="Butler J."/>
            <person name="Chin C."/>
            <person name="Gnerre S."/>
            <person name="Grabherr M."/>
            <person name="Kleber M."/>
            <person name="Mauceli E."/>
            <person name="MacCallum I."/>
        </authorList>
    </citation>
    <scope>NUCLEOTIDE SEQUENCE [LARGE SCALE GENOMIC DNA]</scope>
    <source>
        <strain evidence="7">Tucson 14030-0811.24</strain>
    </source>
</reference>